<dbReference type="EMBL" id="NQJD01000007">
    <property type="protein sequence ID" value="TAA75434.1"/>
    <property type="molecule type" value="Genomic_DNA"/>
</dbReference>
<evidence type="ECO:0000313" key="1">
    <source>
        <dbReference type="EMBL" id="TAA75434.1"/>
    </source>
</evidence>
<name>A0A521G334_9BACT</name>
<dbReference type="AlphaFoldDB" id="A0A521G334"/>
<comment type="caution">
    <text evidence="1">The sequence shown here is derived from an EMBL/GenBank/DDBJ whole genome shotgun (WGS) entry which is preliminary data.</text>
</comment>
<evidence type="ECO:0000313" key="2">
    <source>
        <dbReference type="Proteomes" id="UP000316238"/>
    </source>
</evidence>
<accession>A0A521G334</accession>
<organism evidence="1 2">
    <name type="scientific">Candidatus Electronema aureum</name>
    <dbReference type="NCBI Taxonomy" id="2005002"/>
    <lineage>
        <taxon>Bacteria</taxon>
        <taxon>Pseudomonadati</taxon>
        <taxon>Thermodesulfobacteriota</taxon>
        <taxon>Desulfobulbia</taxon>
        <taxon>Desulfobulbales</taxon>
        <taxon>Desulfobulbaceae</taxon>
        <taxon>Candidatus Electronema</taxon>
    </lineage>
</organism>
<sequence length="79" mass="9277">MQANINKVQIGHQTIDLLDLPEVAQQELLTFYNFLIFKYQVRKERADQDRKTVLKGIFQEAKGKLPAGYVFDRAEIHER</sequence>
<dbReference type="Proteomes" id="UP000316238">
    <property type="component" value="Unassembled WGS sequence"/>
</dbReference>
<keyword evidence="2" id="KW-1185">Reference proteome</keyword>
<evidence type="ECO:0008006" key="3">
    <source>
        <dbReference type="Google" id="ProtNLM"/>
    </source>
</evidence>
<gene>
    <name evidence="1" type="ORF">CDV28_10781</name>
</gene>
<protein>
    <recommendedName>
        <fullName evidence="3">DUF2281 domain-containing protein</fullName>
    </recommendedName>
</protein>
<reference evidence="1" key="1">
    <citation type="submission" date="2017-07" db="EMBL/GenBank/DDBJ databases">
        <title>The cable genome - Insights into the physiology and evolution of filamentous bacteria capable of sulfide oxidation via long distance electron transfer.</title>
        <authorList>
            <person name="Thorup C."/>
            <person name="Bjerg J.T."/>
            <person name="Schreiber L."/>
            <person name="Nielsen L.P."/>
            <person name="Kjeldsen K.U."/>
            <person name="Boesen T."/>
            <person name="Boggild A."/>
            <person name="Meysman F."/>
            <person name="Geelhoed J."/>
            <person name="Schramm A."/>
        </authorList>
    </citation>
    <scope>NUCLEOTIDE SEQUENCE [LARGE SCALE GENOMIC DNA]</scope>
    <source>
        <strain evidence="1">GS</strain>
    </source>
</reference>
<proteinExistence type="predicted"/>